<name>A0AC60R387_IXOPE</name>
<evidence type="ECO:0000313" key="1">
    <source>
        <dbReference type="EMBL" id="KAG0445725.1"/>
    </source>
</evidence>
<dbReference type="EMBL" id="JABSTQ010000048">
    <property type="protein sequence ID" value="KAG0445725.1"/>
    <property type="molecule type" value="Genomic_DNA"/>
</dbReference>
<organism evidence="1 2">
    <name type="scientific">Ixodes persulcatus</name>
    <name type="common">Taiga tick</name>
    <dbReference type="NCBI Taxonomy" id="34615"/>
    <lineage>
        <taxon>Eukaryota</taxon>
        <taxon>Metazoa</taxon>
        <taxon>Ecdysozoa</taxon>
        <taxon>Arthropoda</taxon>
        <taxon>Chelicerata</taxon>
        <taxon>Arachnida</taxon>
        <taxon>Acari</taxon>
        <taxon>Parasitiformes</taxon>
        <taxon>Ixodida</taxon>
        <taxon>Ixodoidea</taxon>
        <taxon>Ixodidae</taxon>
        <taxon>Ixodinae</taxon>
        <taxon>Ixodes</taxon>
    </lineage>
</organism>
<reference evidence="1 2" key="1">
    <citation type="journal article" date="2020" name="Cell">
        <title>Large-Scale Comparative Analyses of Tick Genomes Elucidate Their Genetic Diversity and Vector Capacities.</title>
        <authorList>
            <consortium name="Tick Genome and Microbiome Consortium (TIGMIC)"/>
            <person name="Jia N."/>
            <person name="Wang J."/>
            <person name="Shi W."/>
            <person name="Du L."/>
            <person name="Sun Y."/>
            <person name="Zhan W."/>
            <person name="Jiang J.F."/>
            <person name="Wang Q."/>
            <person name="Zhang B."/>
            <person name="Ji P."/>
            <person name="Bell-Sakyi L."/>
            <person name="Cui X.M."/>
            <person name="Yuan T.T."/>
            <person name="Jiang B.G."/>
            <person name="Yang W.F."/>
            <person name="Lam T.T."/>
            <person name="Chang Q.C."/>
            <person name="Ding S.J."/>
            <person name="Wang X.J."/>
            <person name="Zhu J.G."/>
            <person name="Ruan X.D."/>
            <person name="Zhao L."/>
            <person name="Wei J.T."/>
            <person name="Ye R.Z."/>
            <person name="Que T.C."/>
            <person name="Du C.H."/>
            <person name="Zhou Y.H."/>
            <person name="Cheng J.X."/>
            <person name="Dai P.F."/>
            <person name="Guo W.B."/>
            <person name="Han X.H."/>
            <person name="Huang E.J."/>
            <person name="Li L.F."/>
            <person name="Wei W."/>
            <person name="Gao Y.C."/>
            <person name="Liu J.Z."/>
            <person name="Shao H.Z."/>
            <person name="Wang X."/>
            <person name="Wang C.C."/>
            <person name="Yang T.C."/>
            <person name="Huo Q.B."/>
            <person name="Li W."/>
            <person name="Chen H.Y."/>
            <person name="Chen S.E."/>
            <person name="Zhou L.G."/>
            <person name="Ni X.B."/>
            <person name="Tian J.H."/>
            <person name="Sheng Y."/>
            <person name="Liu T."/>
            <person name="Pan Y.S."/>
            <person name="Xia L.Y."/>
            <person name="Li J."/>
            <person name="Zhao F."/>
            <person name="Cao W.C."/>
        </authorList>
    </citation>
    <scope>NUCLEOTIDE SEQUENCE [LARGE SCALE GENOMIC DNA]</scope>
    <source>
        <strain evidence="1">Iper-2018</strain>
    </source>
</reference>
<feature type="non-terminal residue" evidence="1">
    <location>
        <position position="1"/>
    </location>
</feature>
<keyword evidence="2" id="KW-1185">Reference proteome</keyword>
<proteinExistence type="predicted"/>
<feature type="non-terminal residue" evidence="1">
    <location>
        <position position="357"/>
    </location>
</feature>
<evidence type="ECO:0000313" key="2">
    <source>
        <dbReference type="Proteomes" id="UP000805193"/>
    </source>
</evidence>
<gene>
    <name evidence="1" type="ORF">HPB47_016178</name>
</gene>
<accession>A0AC60R387</accession>
<sequence>PPVEEVVYPRILEARGLNGEKMLHIREGLTLSLEKTKVFSDNFVFTEHDEEKQYERNMNGKDLENNLYHDVKHGSSVLIDESNGAVQVRGLLSDLLSIEPVLAGQQADNGGIAHKISKLDKNPILLNDSVRGLKVPELEAEHNYQQMGRSLGNLPKQFKVEVIIISDHAHNKDKTKEELIDHFSIVINKVNLKYKELTKPKVQLVVVGIIKSKSEDYTKTEWNEGRKEKLLHVCGTLGPIVPFIKNTFKPRSMDAVVFVSGLNSVDPTTGCAPIGCLCGSHCASVQSLNQASYAASASTIAHEMGHLLGMSHEFDKPIFSTTGLNRICSPKERGILMGGKGPHQFSECVKDQMRGYL</sequence>
<dbReference type="Proteomes" id="UP000805193">
    <property type="component" value="Unassembled WGS sequence"/>
</dbReference>
<protein>
    <submittedName>
        <fullName evidence="1">Uncharacterized protein</fullName>
    </submittedName>
</protein>
<comment type="caution">
    <text evidence="1">The sequence shown here is derived from an EMBL/GenBank/DDBJ whole genome shotgun (WGS) entry which is preliminary data.</text>
</comment>